<name>A0A9P8T4P0_9ASCO</name>
<dbReference type="Proteomes" id="UP000769157">
    <property type="component" value="Unassembled WGS sequence"/>
</dbReference>
<accession>A0A9P8T4P0</accession>
<proteinExistence type="predicted"/>
<protein>
    <submittedName>
        <fullName evidence="1">Uncharacterized protein</fullName>
    </submittedName>
</protein>
<organism evidence="1 2">
    <name type="scientific">Ogataea philodendri</name>
    <dbReference type="NCBI Taxonomy" id="1378263"/>
    <lineage>
        <taxon>Eukaryota</taxon>
        <taxon>Fungi</taxon>
        <taxon>Dikarya</taxon>
        <taxon>Ascomycota</taxon>
        <taxon>Saccharomycotina</taxon>
        <taxon>Pichiomycetes</taxon>
        <taxon>Pichiales</taxon>
        <taxon>Pichiaceae</taxon>
        <taxon>Ogataea</taxon>
    </lineage>
</organism>
<evidence type="ECO:0000313" key="1">
    <source>
        <dbReference type="EMBL" id="KAH3665449.1"/>
    </source>
</evidence>
<dbReference type="RefSeq" id="XP_046060653.1">
    <property type="nucleotide sequence ID" value="XM_046204628.1"/>
</dbReference>
<evidence type="ECO:0000313" key="2">
    <source>
        <dbReference type="Proteomes" id="UP000769157"/>
    </source>
</evidence>
<dbReference type="GeneID" id="70235598"/>
<keyword evidence="2" id="KW-1185">Reference proteome</keyword>
<comment type="caution">
    <text evidence="1">The sequence shown here is derived from an EMBL/GenBank/DDBJ whole genome shotgun (WGS) entry which is preliminary data.</text>
</comment>
<dbReference type="AlphaFoldDB" id="A0A9P8T4P0"/>
<reference evidence="1" key="2">
    <citation type="submission" date="2021-01" db="EMBL/GenBank/DDBJ databases">
        <authorList>
            <person name="Schikora-Tamarit M.A."/>
        </authorList>
    </citation>
    <scope>NUCLEOTIDE SEQUENCE</scope>
    <source>
        <strain evidence="1">CBS6075</strain>
    </source>
</reference>
<sequence>MHSLSGSGTHCARPYIENTVVVDPCEDPLSKAFLPADPEGQNRFTTSNGWPSTHLAIHLRSKAVALSGSSKIVSSSSSSSKYTVPGATEVMSMLDSEPLDVETENWAGVACWALVVLSVAATLLSSSSDDELSPALDLRFLRSISSSSSTLILISLDILRYRNVCSCVRYPYFNSQATASRYKSLWSLLGMMVLIGRGLLDEEEINDRKFESGGRFGNCCLNSVESL</sequence>
<gene>
    <name evidence="1" type="ORF">OGAPHI_003633</name>
</gene>
<reference evidence="1" key="1">
    <citation type="journal article" date="2021" name="Open Biol.">
        <title>Shared evolutionary footprints suggest mitochondrial oxidative damage underlies multiple complex I losses in fungi.</title>
        <authorList>
            <person name="Schikora-Tamarit M.A."/>
            <person name="Marcet-Houben M."/>
            <person name="Nosek J."/>
            <person name="Gabaldon T."/>
        </authorList>
    </citation>
    <scope>NUCLEOTIDE SEQUENCE</scope>
    <source>
        <strain evidence="1">CBS6075</strain>
    </source>
</reference>
<dbReference type="EMBL" id="JAEUBE010000295">
    <property type="protein sequence ID" value="KAH3665449.1"/>
    <property type="molecule type" value="Genomic_DNA"/>
</dbReference>